<sequence length="59" mass="6433">MNAQRRAAAKPMTATVTRKRDLNTGSARGSEERTAPTAPTRGTKRGREYEGIDKVSKSL</sequence>
<gene>
    <name evidence="2" type="ORF">AWRI4620_LOCUS5522</name>
</gene>
<evidence type="ECO:0000313" key="2">
    <source>
        <dbReference type="EMBL" id="CAD0111267.1"/>
    </source>
</evidence>
<dbReference type="EMBL" id="CAINUL010000009">
    <property type="protein sequence ID" value="CAD0111267.1"/>
    <property type="molecule type" value="Genomic_DNA"/>
</dbReference>
<accession>A0A9N8KQV8</accession>
<evidence type="ECO:0000256" key="1">
    <source>
        <dbReference type="SAM" id="MobiDB-lite"/>
    </source>
</evidence>
<name>A0A9N8KQV8_9PEZI</name>
<protein>
    <submittedName>
        <fullName evidence="2">Uncharacterized protein</fullName>
    </submittedName>
</protein>
<reference evidence="2" key="1">
    <citation type="submission" date="2020-06" db="EMBL/GenBank/DDBJ databases">
        <authorList>
            <person name="Onetto C."/>
        </authorList>
    </citation>
    <scope>NUCLEOTIDE SEQUENCE</scope>
</reference>
<feature type="compositionally biased region" description="Basic and acidic residues" evidence="1">
    <location>
        <begin position="45"/>
        <end position="59"/>
    </location>
</feature>
<proteinExistence type="predicted"/>
<comment type="caution">
    <text evidence="2">The sequence shown here is derived from an EMBL/GenBank/DDBJ whole genome shotgun (WGS) entry which is preliminary data.</text>
</comment>
<keyword evidence="3" id="KW-1185">Reference proteome</keyword>
<evidence type="ECO:0000313" key="3">
    <source>
        <dbReference type="Proteomes" id="UP000745764"/>
    </source>
</evidence>
<dbReference type="AlphaFoldDB" id="A0A9N8KQV8"/>
<dbReference type="Proteomes" id="UP000745764">
    <property type="component" value="Unassembled WGS sequence"/>
</dbReference>
<feature type="region of interest" description="Disordered" evidence="1">
    <location>
        <begin position="1"/>
        <end position="59"/>
    </location>
</feature>
<organism evidence="2 3">
    <name type="scientific">Aureobasidium uvarum</name>
    <dbReference type="NCBI Taxonomy" id="2773716"/>
    <lineage>
        <taxon>Eukaryota</taxon>
        <taxon>Fungi</taxon>
        <taxon>Dikarya</taxon>
        <taxon>Ascomycota</taxon>
        <taxon>Pezizomycotina</taxon>
        <taxon>Dothideomycetes</taxon>
        <taxon>Dothideomycetidae</taxon>
        <taxon>Dothideales</taxon>
        <taxon>Saccotheciaceae</taxon>
        <taxon>Aureobasidium</taxon>
    </lineage>
</organism>